<comment type="caution">
    <text evidence="1">The sequence shown here is derived from an EMBL/GenBank/DDBJ whole genome shotgun (WGS) entry which is preliminary data.</text>
</comment>
<keyword evidence="2" id="KW-1185">Reference proteome</keyword>
<dbReference type="EMBL" id="JAMKPW020000007">
    <property type="protein sequence ID" value="KAK8216712.1"/>
    <property type="molecule type" value="Genomic_DNA"/>
</dbReference>
<reference evidence="1" key="1">
    <citation type="submission" date="2024-02" db="EMBL/GenBank/DDBJ databases">
        <title>Metagenome Assembled Genome of Zalaria obscura JY119.</title>
        <authorList>
            <person name="Vighnesh L."/>
            <person name="Jagadeeshwari U."/>
            <person name="Venkata Ramana C."/>
            <person name="Sasikala C."/>
        </authorList>
    </citation>
    <scope>NUCLEOTIDE SEQUENCE</scope>
    <source>
        <strain evidence="1">JY119</strain>
    </source>
</reference>
<organism evidence="1 2">
    <name type="scientific">Zalaria obscura</name>
    <dbReference type="NCBI Taxonomy" id="2024903"/>
    <lineage>
        <taxon>Eukaryota</taxon>
        <taxon>Fungi</taxon>
        <taxon>Dikarya</taxon>
        <taxon>Ascomycota</taxon>
        <taxon>Pezizomycotina</taxon>
        <taxon>Dothideomycetes</taxon>
        <taxon>Dothideomycetidae</taxon>
        <taxon>Dothideales</taxon>
        <taxon>Zalariaceae</taxon>
        <taxon>Zalaria</taxon>
    </lineage>
</organism>
<evidence type="ECO:0000313" key="1">
    <source>
        <dbReference type="EMBL" id="KAK8216712.1"/>
    </source>
</evidence>
<name>A0ACC3SKZ5_9PEZI</name>
<gene>
    <name evidence="1" type="primary">SPE1</name>
    <name evidence="1" type="ORF">M8818_001675</name>
</gene>
<protein>
    <submittedName>
        <fullName evidence="1">Ornithine decarboxylase</fullName>
        <ecNumber evidence="1">4.1.1.17</ecNumber>
    </submittedName>
</protein>
<dbReference type="EC" id="4.1.1.17" evidence="1"/>
<proteinExistence type="predicted"/>
<accession>A0ACC3SKZ5</accession>
<evidence type="ECO:0000313" key="2">
    <source>
        <dbReference type="Proteomes" id="UP001320706"/>
    </source>
</evidence>
<keyword evidence="1" id="KW-0456">Lyase</keyword>
<sequence length="461" mass="50816">MVMAPSAITTTIEDYGSLHLKTYDPITEEISVGNTYHDGEKIAKAMIGDALQKRVKAIDEDTCEAGDEDAFFVADMGEVYRQHLRWKKHLGRVKPHYAVKCNPDPQVLRLLASLGTGFDCASKAEIEQVLKMGVDPSRIIYAQPCKTKSYVRYAAKEGVRQMTFDNADELYKIKELFPHAELYLRILTDDSASLCRLSLKFGASLQDTGSLLELAKKLDLNVVGVAFHVGSGASDPEAFLKAVRDARFVFDQAAALGYDLSTLDVGGGFVSETFNEMAAVLSGALDEYFPPHVRVIGEPGRYYVSSAFTIACNVIARRAVEDKDLGTTSYMLYMNDGVYGNFSSIMFDHQHPYPRVLRAGTGKDTRLMFHSTHSGVPTVDGEYENNRPAIEYSIWGPTCDGIDCIAESWSSCDTLDVGDWLYFEDMGAYTKCSATKFNGFSDSHDTIYVSSEPGAAALLGY</sequence>
<dbReference type="Proteomes" id="UP001320706">
    <property type="component" value="Unassembled WGS sequence"/>
</dbReference>